<gene>
    <name evidence="3" type="ORF">HID58_081464</name>
</gene>
<name>A0ABQ7YAF5_BRANA</name>
<organism evidence="3 4">
    <name type="scientific">Brassica napus</name>
    <name type="common">Rape</name>
    <dbReference type="NCBI Taxonomy" id="3708"/>
    <lineage>
        <taxon>Eukaryota</taxon>
        <taxon>Viridiplantae</taxon>
        <taxon>Streptophyta</taxon>
        <taxon>Embryophyta</taxon>
        <taxon>Tracheophyta</taxon>
        <taxon>Spermatophyta</taxon>
        <taxon>Magnoliopsida</taxon>
        <taxon>eudicotyledons</taxon>
        <taxon>Gunneridae</taxon>
        <taxon>Pentapetalae</taxon>
        <taxon>rosids</taxon>
        <taxon>malvids</taxon>
        <taxon>Brassicales</taxon>
        <taxon>Brassicaceae</taxon>
        <taxon>Brassiceae</taxon>
        <taxon>Brassica</taxon>
    </lineage>
</organism>
<feature type="compositionally biased region" description="Basic and acidic residues" evidence="1">
    <location>
        <begin position="52"/>
        <end position="63"/>
    </location>
</feature>
<proteinExistence type="predicted"/>
<dbReference type="EMBL" id="JAGKQM010000018">
    <property type="protein sequence ID" value="KAH0864253.1"/>
    <property type="molecule type" value="Genomic_DNA"/>
</dbReference>
<reference evidence="3 4" key="1">
    <citation type="submission" date="2021-05" db="EMBL/GenBank/DDBJ databases">
        <title>Genome Assembly of Synthetic Allotetraploid Brassica napus Reveals Homoeologous Exchanges between Subgenomes.</title>
        <authorList>
            <person name="Davis J.T."/>
        </authorList>
    </citation>
    <scope>NUCLEOTIDE SEQUENCE [LARGE SCALE GENOMIC DNA]</scope>
    <source>
        <strain evidence="4">cv. Da-Ae</strain>
        <tissue evidence="3">Seedling</tissue>
    </source>
</reference>
<evidence type="ECO:0000256" key="1">
    <source>
        <dbReference type="SAM" id="MobiDB-lite"/>
    </source>
</evidence>
<feature type="domain" description="Stomatal closure-related actin-binding protein Ig" evidence="2">
    <location>
        <begin position="165"/>
        <end position="199"/>
    </location>
</feature>
<accession>A0ABQ7YAF5</accession>
<evidence type="ECO:0000313" key="3">
    <source>
        <dbReference type="EMBL" id="KAH0864253.1"/>
    </source>
</evidence>
<sequence>MISIQIYIQMGSWIRYSSALSLEIEASAVAEPAGSSSSSEVPIENQGPCSDSRSESGEPELRSSDPQGVDAEKLVVLTDEPLREASPETDVNPEVDVMATPTVAGLRKWWRMVRKSNVEKWGQETCKLIHMDVYYAGNYSGWVQVLLLNVLHFSLSMSYFGFLSGYAPEPFDVRRILCSNILSNGREVNVTIDGPVDPVRVALYEQNDKHSSALDFFIYHAGQIMCLSQAVLNSDCAMYNRSAYLKMSNYFLTIYNSMDEDETLKKLI</sequence>
<comment type="caution">
    <text evidence="3">The sequence shown here is derived from an EMBL/GenBank/DDBJ whole genome shotgun (WGS) entry which is preliminary data.</text>
</comment>
<dbReference type="Pfam" id="PF16709">
    <property type="entry name" value="SCAB-Ig"/>
    <property type="match status" value="1"/>
</dbReference>
<keyword evidence="4" id="KW-1185">Reference proteome</keyword>
<dbReference type="Proteomes" id="UP000824890">
    <property type="component" value="Unassembled WGS sequence"/>
</dbReference>
<protein>
    <recommendedName>
        <fullName evidence="2">Stomatal closure-related actin-binding protein Ig domain-containing protein</fullName>
    </recommendedName>
</protein>
<dbReference type="InterPro" id="IPR032015">
    <property type="entry name" value="SCAB-Ig"/>
</dbReference>
<evidence type="ECO:0000313" key="4">
    <source>
        <dbReference type="Proteomes" id="UP000824890"/>
    </source>
</evidence>
<evidence type="ECO:0000259" key="2">
    <source>
        <dbReference type="Pfam" id="PF16709"/>
    </source>
</evidence>
<feature type="region of interest" description="Disordered" evidence="1">
    <location>
        <begin position="31"/>
        <end position="67"/>
    </location>
</feature>